<accession>A0A0P1P877</accession>
<accession>A0A0P1M5S1</accession>
<dbReference type="Proteomes" id="UP000182200">
    <property type="component" value="Unassembled WGS sequence"/>
</dbReference>
<dbReference type="InterPro" id="IPR036866">
    <property type="entry name" value="RibonucZ/Hydroxyglut_hydro"/>
</dbReference>
<dbReference type="CDD" id="cd07715">
    <property type="entry name" value="TaR3-like_MBL-fold"/>
    <property type="match status" value="1"/>
</dbReference>
<dbReference type="PANTHER" id="PTHR42663">
    <property type="entry name" value="HYDROLASE C777.06C-RELATED-RELATED"/>
    <property type="match status" value="1"/>
</dbReference>
<organism evidence="3 4">
    <name type="scientific">Candidatus Kryptonium thompsonii</name>
    <dbReference type="NCBI Taxonomy" id="1633631"/>
    <lineage>
        <taxon>Bacteria</taxon>
        <taxon>Pseudomonadati</taxon>
        <taxon>Candidatus Kryptoniota</taxon>
        <taxon>Candidatus Kryptonium</taxon>
    </lineage>
</organism>
<reference evidence="3 4" key="2">
    <citation type="submission" date="2015-11" db="EMBL/GenBank/DDBJ databases">
        <authorList>
            <person name="Zhang Y."/>
            <person name="Guo Z."/>
        </authorList>
    </citation>
    <scope>NUCLEOTIDE SEQUENCE [LARGE SCALE GENOMIC DNA]</scope>
    <source>
        <strain evidence="3">JGI-4</strain>
    </source>
</reference>
<dbReference type="STRING" id="1633631.GCA_001442925_00942"/>
<dbReference type="SUPFAM" id="SSF56281">
    <property type="entry name" value="Metallo-hydrolase/oxidoreductase"/>
    <property type="match status" value="1"/>
</dbReference>
<accession>A0A0N7MX17</accession>
<proteinExistence type="predicted"/>
<protein>
    <submittedName>
        <fullName evidence="3">Phosphoribosyl 1,2-cyclic phosphodiesterase</fullName>
    </submittedName>
</protein>
<dbReference type="RefSeq" id="WP_075426627.1">
    <property type="nucleotide sequence ID" value="NZ_CZVI01000020.1"/>
</dbReference>
<accession>A0A0P1LEY4</accession>
<dbReference type="Gene3D" id="3.60.15.10">
    <property type="entry name" value="Ribonuclease Z/Hydroxyacylglutathione hydrolase-like"/>
    <property type="match status" value="1"/>
</dbReference>
<dbReference type="PANTHER" id="PTHR42663:SF4">
    <property type="entry name" value="SLL1036 PROTEIN"/>
    <property type="match status" value="1"/>
</dbReference>
<dbReference type="EMBL" id="FAOP01000004">
    <property type="protein sequence ID" value="CUU04162.1"/>
    <property type="molecule type" value="Genomic_DNA"/>
</dbReference>
<gene>
    <name evidence="3" type="ORF">JGI4_00943</name>
    <name evidence="2" type="ORF">JGI8_01393</name>
</gene>
<accession>A0A0P1LXB3</accession>
<accession>A0A0S4MYY7</accession>
<reference evidence="2 5" key="1">
    <citation type="submission" date="2015-11" db="EMBL/GenBank/DDBJ databases">
        <authorList>
            <person name="Varghese N."/>
        </authorList>
    </citation>
    <scope>NUCLEOTIDE SEQUENCE [LARGE SCALE GENOMIC DNA]</scope>
    <source>
        <strain evidence="2 5">JGI-8</strain>
    </source>
</reference>
<accession>A0A0P1LFA9</accession>
<accession>A0A0P1L7P1</accession>
<feature type="domain" description="Metallo-beta-lactamase" evidence="1">
    <location>
        <begin position="63"/>
        <end position="181"/>
    </location>
</feature>
<dbReference type="EMBL" id="CZVI01000020">
    <property type="protein sequence ID" value="CUS90180.1"/>
    <property type="molecule type" value="Genomic_DNA"/>
</dbReference>
<name>A0A0N7MX17_9BACT</name>
<sequence length="298" mass="34423">MKLKIWGCRGSIPTPGKDTVRYGGNTPCVELKLDDNNLIILDSGTGIKNLGNYLIHKGESTRAYIMITHPHWDHIQGFPFFKPLFISGNEFTIVGSGAKTKTLEQIVADQMDRVYFPVRLSELKASIKFLQVGEEEFKVYDATVQTIYVNHPGFTLGYRISFNNKTVVYISDNEPFDREITPYLFNWEKEVVERFDKIPGDPNSRIFEFVKGADLLIHDTTYTPEEYVEKVGWGHSHYLFTLRVAHEGNVKRLLLFHHDHTHTDNMVDEIFEHCKNEMKKKKYNFNLLVAAEGMEIEI</sequence>
<evidence type="ECO:0000313" key="5">
    <source>
        <dbReference type="Proteomes" id="UP000182200"/>
    </source>
</evidence>
<evidence type="ECO:0000313" key="4">
    <source>
        <dbReference type="Proteomes" id="UP000182011"/>
    </source>
</evidence>
<evidence type="ECO:0000259" key="1">
    <source>
        <dbReference type="Pfam" id="PF12706"/>
    </source>
</evidence>
<evidence type="ECO:0000313" key="3">
    <source>
        <dbReference type="EMBL" id="CUU04162.1"/>
    </source>
</evidence>
<keyword evidence="5" id="KW-1185">Reference proteome</keyword>
<dbReference type="AlphaFoldDB" id="A0A0N7MX17"/>
<evidence type="ECO:0000313" key="2">
    <source>
        <dbReference type="EMBL" id="CUS90180.1"/>
    </source>
</evidence>
<accession>A0A0P1MC54</accession>
<dbReference type="Pfam" id="PF12706">
    <property type="entry name" value="Lactamase_B_2"/>
    <property type="match status" value="1"/>
</dbReference>
<dbReference type="Proteomes" id="UP000182011">
    <property type="component" value="Unassembled WGS sequence"/>
</dbReference>
<dbReference type="InterPro" id="IPR001279">
    <property type="entry name" value="Metallo-B-lactamas"/>
</dbReference>